<evidence type="ECO:0000256" key="1">
    <source>
        <dbReference type="ARBA" id="ARBA00022679"/>
    </source>
</evidence>
<dbReference type="GO" id="GO:0004020">
    <property type="term" value="F:adenylylsulfate kinase activity"/>
    <property type="evidence" value="ECO:0007669"/>
    <property type="project" value="UniProtKB-EC"/>
</dbReference>
<dbReference type="InterPro" id="IPR027417">
    <property type="entry name" value="P-loop_NTPase"/>
</dbReference>
<keyword evidence="4" id="KW-1185">Reference proteome</keyword>
<sequence length="176" mass="19393">MSNREPSRALLVTGTVGAGKTSAAEAVGELLADAGVPNAVIDLDWLRQSWPTPPGDPFNLEMTLRNLRAVARNYWDAGVERLVLAGVAETGEERERYREAVGVDLAVCRIRVEIPVVHRRLERRHEGQEADLRWHLDRSGQLDRILTDAQVEDVVVDATDLAVPDVAAAVLKAVDW</sequence>
<organism evidence="3 4">
    <name type="scientific">Microtetraspora fusca</name>
    <dbReference type="NCBI Taxonomy" id="1997"/>
    <lineage>
        <taxon>Bacteria</taxon>
        <taxon>Bacillati</taxon>
        <taxon>Actinomycetota</taxon>
        <taxon>Actinomycetes</taxon>
        <taxon>Streptosporangiales</taxon>
        <taxon>Streptosporangiaceae</taxon>
        <taxon>Microtetraspora</taxon>
    </lineage>
</organism>
<dbReference type="RefSeq" id="WP_387344817.1">
    <property type="nucleotide sequence ID" value="NZ_JBIAXI010000017.1"/>
</dbReference>
<proteinExistence type="predicted"/>
<reference evidence="3 4" key="1">
    <citation type="submission" date="2024-10" db="EMBL/GenBank/DDBJ databases">
        <title>The Natural Products Discovery Center: Release of the First 8490 Sequenced Strains for Exploring Actinobacteria Biosynthetic Diversity.</title>
        <authorList>
            <person name="Kalkreuter E."/>
            <person name="Kautsar S.A."/>
            <person name="Yang D."/>
            <person name="Bader C.D."/>
            <person name="Teijaro C.N."/>
            <person name="Fluegel L."/>
            <person name="Davis C.M."/>
            <person name="Simpson J.R."/>
            <person name="Lauterbach L."/>
            <person name="Steele A.D."/>
            <person name="Gui C."/>
            <person name="Meng S."/>
            <person name="Li G."/>
            <person name="Viehrig K."/>
            <person name="Ye F."/>
            <person name="Su P."/>
            <person name="Kiefer A.F."/>
            <person name="Nichols A."/>
            <person name="Cepeda A.J."/>
            <person name="Yan W."/>
            <person name="Fan B."/>
            <person name="Jiang Y."/>
            <person name="Adhikari A."/>
            <person name="Zheng C.-J."/>
            <person name="Schuster L."/>
            <person name="Cowan T.M."/>
            <person name="Smanski M.J."/>
            <person name="Chevrette M.G."/>
            <person name="De Carvalho L.P.S."/>
            <person name="Shen B."/>
        </authorList>
    </citation>
    <scope>NUCLEOTIDE SEQUENCE [LARGE SCALE GENOMIC DNA]</scope>
    <source>
        <strain evidence="3 4">NPDC001281</strain>
    </source>
</reference>
<dbReference type="SUPFAM" id="SSF52540">
    <property type="entry name" value="P-loop containing nucleoside triphosphate hydrolases"/>
    <property type="match status" value="1"/>
</dbReference>
<dbReference type="EMBL" id="JBIAXI010000017">
    <property type="protein sequence ID" value="MFF4776444.1"/>
    <property type="molecule type" value="Genomic_DNA"/>
</dbReference>
<feature type="domain" description="APS kinase" evidence="2">
    <location>
        <begin position="9"/>
        <end position="117"/>
    </location>
</feature>
<gene>
    <name evidence="3" type="ORF">ACFY05_26640</name>
</gene>
<name>A0ABW6VAS6_MICFU</name>
<evidence type="ECO:0000259" key="2">
    <source>
        <dbReference type="Pfam" id="PF01583"/>
    </source>
</evidence>
<dbReference type="InterPro" id="IPR059117">
    <property type="entry name" value="APS_kinase_dom"/>
</dbReference>
<evidence type="ECO:0000313" key="4">
    <source>
        <dbReference type="Proteomes" id="UP001602119"/>
    </source>
</evidence>
<protein>
    <submittedName>
        <fullName evidence="3">Adenylyl-sulfate kinase</fullName>
        <ecNumber evidence="3">2.7.1.25</ecNumber>
    </submittedName>
</protein>
<accession>A0ABW6VAS6</accession>
<keyword evidence="1 3" id="KW-0808">Transferase</keyword>
<comment type="caution">
    <text evidence="3">The sequence shown here is derived from an EMBL/GenBank/DDBJ whole genome shotgun (WGS) entry which is preliminary data.</text>
</comment>
<dbReference type="Proteomes" id="UP001602119">
    <property type="component" value="Unassembled WGS sequence"/>
</dbReference>
<evidence type="ECO:0000313" key="3">
    <source>
        <dbReference type="EMBL" id="MFF4776444.1"/>
    </source>
</evidence>
<dbReference type="Pfam" id="PF01583">
    <property type="entry name" value="APS_kinase"/>
    <property type="match status" value="1"/>
</dbReference>
<keyword evidence="3" id="KW-0418">Kinase</keyword>
<dbReference type="EC" id="2.7.1.25" evidence="3"/>
<dbReference type="Gene3D" id="3.40.50.300">
    <property type="entry name" value="P-loop containing nucleotide triphosphate hydrolases"/>
    <property type="match status" value="1"/>
</dbReference>